<keyword evidence="3" id="KW-1185">Reference proteome</keyword>
<dbReference type="STRING" id="1769779.AUP74_01731"/>
<dbReference type="Pfam" id="PF07561">
    <property type="entry name" value="DUF1540"/>
    <property type="match status" value="2"/>
</dbReference>
<organism evidence="2 3">
    <name type="scientific">Microbulbifer aggregans</name>
    <dbReference type="NCBI Taxonomy" id="1769779"/>
    <lineage>
        <taxon>Bacteria</taxon>
        <taxon>Pseudomonadati</taxon>
        <taxon>Pseudomonadota</taxon>
        <taxon>Gammaproteobacteria</taxon>
        <taxon>Cellvibrionales</taxon>
        <taxon>Microbulbiferaceae</taxon>
        <taxon>Microbulbifer</taxon>
    </lineage>
</organism>
<reference evidence="3" key="1">
    <citation type="submission" date="2016-01" db="EMBL/GenBank/DDBJ databases">
        <title>Complete genome sequence of Microbulbifer sp. CCB-MM1, a halophile isolated from Matang Mangrove Forest, Perak.</title>
        <authorList>
            <person name="Moh T.H."/>
            <person name="Dinesh B."/>
            <person name="Lau N.-S."/>
            <person name="Go F."/>
            <person name="Alexander Chong S.-C."/>
        </authorList>
    </citation>
    <scope>NUCLEOTIDE SEQUENCE [LARGE SCALE GENOMIC DNA]</scope>
    <source>
        <strain evidence="3">CCB-MM1</strain>
    </source>
</reference>
<evidence type="ECO:0000313" key="3">
    <source>
        <dbReference type="Proteomes" id="UP000095672"/>
    </source>
</evidence>
<dbReference type="AlphaFoldDB" id="A0A1C9W7M0"/>
<proteinExistence type="predicted"/>
<dbReference type="OrthoDB" id="3213529at2"/>
<protein>
    <recommendedName>
        <fullName evidence="1">DUF1540 domain-containing protein</fullName>
    </recommendedName>
</protein>
<feature type="domain" description="DUF1540" evidence="1">
    <location>
        <begin position="12"/>
        <end position="44"/>
    </location>
</feature>
<evidence type="ECO:0000259" key="1">
    <source>
        <dbReference type="Pfam" id="PF07561"/>
    </source>
</evidence>
<name>A0A1C9W7M0_9GAMM</name>
<dbReference type="EMBL" id="CP014143">
    <property type="protein sequence ID" value="AOS97162.1"/>
    <property type="molecule type" value="Genomic_DNA"/>
</dbReference>
<sequence length="97" mass="10327">MIIATDMPEVAKCAISQCAYNTDSSCHARAITIGDGDNPGCDTYFRNKKHTRSNRSAGVGACKVSACNHNEDFECCADSIDVGEQGGEVKCMTCSCH</sequence>
<dbReference type="KEGG" id="micc:AUP74_01731"/>
<gene>
    <name evidence="2" type="ORF">AUP74_01731</name>
</gene>
<dbReference type="InterPro" id="IPR011437">
    <property type="entry name" value="DUF1540"/>
</dbReference>
<feature type="domain" description="DUF1540" evidence="1">
    <location>
        <begin position="62"/>
        <end position="94"/>
    </location>
</feature>
<accession>A0A1C9W7M0</accession>
<dbReference type="Proteomes" id="UP000095672">
    <property type="component" value="Chromosome"/>
</dbReference>
<evidence type="ECO:0000313" key="2">
    <source>
        <dbReference type="EMBL" id="AOS97162.1"/>
    </source>
</evidence>